<sequence>HPCRTRPGQLVAHTSRCHWYFNCTVAALENLGGHLSALEEECRYPQLFDTVTRRCREFINVRCGDRFEPVDPCKLSGEIGEYDANQCRGANCVPCKHRYGSCRGRQNGIYPFHTERWTPTFITCYQQRNIAQDDCQPPTPIFSPVNRDCVALSDVPKTKGGLRPDCSFREDGFYPDEQGRCGIFFECQDGQFTGYDECPSGTVFDPLTLRCQQLDRSSPPCGEGQNPSCSDRHDGFHADPFGRCPYYFECRKNQFVRHLTCDFGAFDPVTEECVIPTELMPRPCGLLPNPCEGKPSGFYPDEGSNCAHYVECSRGVMISNGTCPQGTVFSSISGRCDRPENAPPPCGLAPSCEDRQDGRYAALTRGCSFYFECKRGRFAGLKQCEFQDGGFFFNEKTGKCDFPQNICPPCGYRWWGW</sequence>
<feature type="domain" description="Chitin-binding type-2" evidence="6">
    <location>
        <begin position="163"/>
        <end position="223"/>
    </location>
</feature>
<keyword evidence="4" id="KW-1015">Disulfide bond</keyword>
<name>A0ABD0LBU6_9CAEN</name>
<feature type="domain" description="Chitin-binding type-2" evidence="6">
    <location>
        <begin position="288"/>
        <end position="348"/>
    </location>
</feature>
<comment type="caution">
    <text evidence="7">The sequence shown here is derived from an EMBL/GenBank/DDBJ whole genome shotgun (WGS) entry which is preliminary data.</text>
</comment>
<evidence type="ECO:0000313" key="8">
    <source>
        <dbReference type="Proteomes" id="UP001519460"/>
    </source>
</evidence>
<evidence type="ECO:0000256" key="1">
    <source>
        <dbReference type="ARBA" id="ARBA00022669"/>
    </source>
</evidence>
<protein>
    <recommendedName>
        <fullName evidence="6">Chitin-binding type-2 domain-containing protein</fullName>
    </recommendedName>
</protein>
<dbReference type="SMART" id="SM00494">
    <property type="entry name" value="ChtBD2"/>
    <property type="match status" value="5"/>
</dbReference>
<evidence type="ECO:0000256" key="5">
    <source>
        <dbReference type="ARBA" id="ARBA00023180"/>
    </source>
</evidence>
<dbReference type="InterPro" id="IPR051940">
    <property type="entry name" value="Chitin_bind-dev_reg"/>
</dbReference>
<dbReference type="Pfam" id="PF01607">
    <property type="entry name" value="CBM_14"/>
    <property type="match status" value="4"/>
</dbReference>
<dbReference type="EMBL" id="JACVVK020000063">
    <property type="protein sequence ID" value="KAK7496850.1"/>
    <property type="molecule type" value="Genomic_DNA"/>
</dbReference>
<evidence type="ECO:0000259" key="6">
    <source>
        <dbReference type="PROSITE" id="PS50940"/>
    </source>
</evidence>
<proteinExistence type="predicted"/>
<organism evidence="7 8">
    <name type="scientific">Batillaria attramentaria</name>
    <dbReference type="NCBI Taxonomy" id="370345"/>
    <lineage>
        <taxon>Eukaryota</taxon>
        <taxon>Metazoa</taxon>
        <taxon>Spiralia</taxon>
        <taxon>Lophotrochozoa</taxon>
        <taxon>Mollusca</taxon>
        <taxon>Gastropoda</taxon>
        <taxon>Caenogastropoda</taxon>
        <taxon>Sorbeoconcha</taxon>
        <taxon>Cerithioidea</taxon>
        <taxon>Batillariidae</taxon>
        <taxon>Batillaria</taxon>
    </lineage>
</organism>
<feature type="domain" description="Chitin-binding type-2" evidence="6">
    <location>
        <begin position="1"/>
        <end position="65"/>
    </location>
</feature>
<keyword evidence="3" id="KW-0677">Repeat</keyword>
<reference evidence="7 8" key="1">
    <citation type="journal article" date="2023" name="Sci. Data">
        <title>Genome assembly of the Korean intertidal mud-creeper Batillaria attramentaria.</title>
        <authorList>
            <person name="Patra A.K."/>
            <person name="Ho P.T."/>
            <person name="Jun S."/>
            <person name="Lee S.J."/>
            <person name="Kim Y."/>
            <person name="Won Y.J."/>
        </authorList>
    </citation>
    <scope>NUCLEOTIDE SEQUENCE [LARGE SCALE GENOMIC DNA]</scope>
    <source>
        <strain evidence="7">Wonlab-2016</strain>
    </source>
</reference>
<feature type="non-terminal residue" evidence="7">
    <location>
        <position position="1"/>
    </location>
</feature>
<accession>A0ABD0LBU6</accession>
<keyword evidence="1" id="KW-0147">Chitin-binding</keyword>
<dbReference type="SUPFAM" id="SSF57625">
    <property type="entry name" value="Invertebrate chitin-binding proteins"/>
    <property type="match status" value="4"/>
</dbReference>
<evidence type="ECO:0000256" key="3">
    <source>
        <dbReference type="ARBA" id="ARBA00022737"/>
    </source>
</evidence>
<keyword evidence="8" id="KW-1185">Reference proteome</keyword>
<keyword evidence="2" id="KW-0732">Signal</keyword>
<keyword evidence="5" id="KW-0325">Glycoprotein</keyword>
<dbReference type="Gene3D" id="2.170.140.10">
    <property type="entry name" value="Chitin binding domain"/>
    <property type="match status" value="2"/>
</dbReference>
<dbReference type="PANTHER" id="PTHR23301:SF0">
    <property type="entry name" value="CHITIN-BINDING TYPE-2 DOMAIN-CONTAINING PROTEIN-RELATED"/>
    <property type="match status" value="1"/>
</dbReference>
<dbReference type="InterPro" id="IPR036508">
    <property type="entry name" value="Chitin-bd_dom_sf"/>
</dbReference>
<evidence type="ECO:0000256" key="2">
    <source>
        <dbReference type="ARBA" id="ARBA00022729"/>
    </source>
</evidence>
<dbReference type="PANTHER" id="PTHR23301">
    <property type="entry name" value="CHITIN BINDING PERITROPHIN-A"/>
    <property type="match status" value="1"/>
</dbReference>
<gene>
    <name evidence="7" type="ORF">BaRGS_00011830</name>
</gene>
<dbReference type="GO" id="GO:0008061">
    <property type="term" value="F:chitin binding"/>
    <property type="evidence" value="ECO:0007669"/>
    <property type="project" value="UniProtKB-KW"/>
</dbReference>
<dbReference type="InterPro" id="IPR002557">
    <property type="entry name" value="Chitin-bd_dom"/>
</dbReference>
<dbReference type="Proteomes" id="UP001519460">
    <property type="component" value="Unassembled WGS sequence"/>
</dbReference>
<evidence type="ECO:0000256" key="4">
    <source>
        <dbReference type="ARBA" id="ARBA00023157"/>
    </source>
</evidence>
<evidence type="ECO:0000313" key="7">
    <source>
        <dbReference type="EMBL" id="KAK7496850.1"/>
    </source>
</evidence>
<dbReference type="PROSITE" id="PS50940">
    <property type="entry name" value="CHIT_BIND_II"/>
    <property type="match status" value="4"/>
</dbReference>
<dbReference type="AlphaFoldDB" id="A0ABD0LBU6"/>
<feature type="domain" description="Chitin-binding type-2" evidence="6">
    <location>
        <begin position="349"/>
        <end position="409"/>
    </location>
</feature>